<organism evidence="3 4">
    <name type="scientific">Humicola insolens</name>
    <name type="common">Soft-rot fungus</name>
    <dbReference type="NCBI Taxonomy" id="85995"/>
    <lineage>
        <taxon>Eukaryota</taxon>
        <taxon>Fungi</taxon>
        <taxon>Dikarya</taxon>
        <taxon>Ascomycota</taxon>
        <taxon>Pezizomycotina</taxon>
        <taxon>Sordariomycetes</taxon>
        <taxon>Sordariomycetidae</taxon>
        <taxon>Sordariales</taxon>
        <taxon>Chaetomiaceae</taxon>
        <taxon>Mycothermus</taxon>
    </lineage>
</organism>
<name>A0ABR3V1V7_HUMIN</name>
<keyword evidence="4" id="KW-1185">Reference proteome</keyword>
<keyword evidence="2" id="KW-0732">Signal</keyword>
<accession>A0ABR3V1V7</accession>
<evidence type="ECO:0000313" key="3">
    <source>
        <dbReference type="EMBL" id="KAL1835689.1"/>
    </source>
</evidence>
<protein>
    <recommendedName>
        <fullName evidence="5">GPI anchored serine-threonine rich protein</fullName>
    </recommendedName>
</protein>
<reference evidence="3 4" key="1">
    <citation type="journal article" date="2024" name="Commun. Biol.">
        <title>Comparative genomic analysis of thermophilic fungi reveals convergent evolutionary adaptations and gene losses.</title>
        <authorList>
            <person name="Steindorff A.S."/>
            <person name="Aguilar-Pontes M.V."/>
            <person name="Robinson A.J."/>
            <person name="Andreopoulos B."/>
            <person name="LaButti K."/>
            <person name="Kuo A."/>
            <person name="Mondo S."/>
            <person name="Riley R."/>
            <person name="Otillar R."/>
            <person name="Haridas S."/>
            <person name="Lipzen A."/>
            <person name="Grimwood J."/>
            <person name="Schmutz J."/>
            <person name="Clum A."/>
            <person name="Reid I.D."/>
            <person name="Moisan M.C."/>
            <person name="Butler G."/>
            <person name="Nguyen T.T.M."/>
            <person name="Dewar K."/>
            <person name="Conant G."/>
            <person name="Drula E."/>
            <person name="Henrissat B."/>
            <person name="Hansel C."/>
            <person name="Singer S."/>
            <person name="Hutchinson M.I."/>
            <person name="de Vries R.P."/>
            <person name="Natvig D.O."/>
            <person name="Powell A.J."/>
            <person name="Tsang A."/>
            <person name="Grigoriev I.V."/>
        </authorList>
    </citation>
    <scope>NUCLEOTIDE SEQUENCE [LARGE SCALE GENOMIC DNA]</scope>
    <source>
        <strain evidence="3 4">CBS 620.91</strain>
    </source>
</reference>
<feature type="signal peptide" evidence="2">
    <location>
        <begin position="1"/>
        <end position="17"/>
    </location>
</feature>
<dbReference type="EMBL" id="JAZGSY010000565">
    <property type="protein sequence ID" value="KAL1835689.1"/>
    <property type="molecule type" value="Genomic_DNA"/>
</dbReference>
<sequence length="158" mass="16339">MKAFLFPLAVLASSAAAQTTSECGAAYIVDACLTSEKAKLNACGDQDYVCRCDNWINVLTCYNNCPNDPRKHADDGQRQIFCDYASRLVSTTTQAAAPTQTSTPAQTTENAEAADPTDTDSPATSTSDAPTSTNHAADLVLNAGGMLAAVAGVVAAVL</sequence>
<evidence type="ECO:0000313" key="4">
    <source>
        <dbReference type="Proteomes" id="UP001583172"/>
    </source>
</evidence>
<evidence type="ECO:0000256" key="1">
    <source>
        <dbReference type="SAM" id="MobiDB-lite"/>
    </source>
</evidence>
<evidence type="ECO:0008006" key="5">
    <source>
        <dbReference type="Google" id="ProtNLM"/>
    </source>
</evidence>
<feature type="region of interest" description="Disordered" evidence="1">
    <location>
        <begin position="93"/>
        <end position="132"/>
    </location>
</feature>
<evidence type="ECO:0000256" key="2">
    <source>
        <dbReference type="SAM" id="SignalP"/>
    </source>
</evidence>
<dbReference type="Proteomes" id="UP001583172">
    <property type="component" value="Unassembled WGS sequence"/>
</dbReference>
<comment type="caution">
    <text evidence="3">The sequence shown here is derived from an EMBL/GenBank/DDBJ whole genome shotgun (WGS) entry which is preliminary data.</text>
</comment>
<feature type="chain" id="PRO_5047444148" description="GPI anchored serine-threonine rich protein" evidence="2">
    <location>
        <begin position="18"/>
        <end position="158"/>
    </location>
</feature>
<gene>
    <name evidence="3" type="ORF">VTJ49DRAFT_6208</name>
</gene>
<proteinExistence type="predicted"/>